<dbReference type="CDD" id="cd00009">
    <property type="entry name" value="AAA"/>
    <property type="match status" value="1"/>
</dbReference>
<dbReference type="Gene3D" id="1.10.3710.10">
    <property type="entry name" value="DNA polymerase III clamp loader subunits, C-terminal domain"/>
    <property type="match status" value="1"/>
</dbReference>
<evidence type="ECO:0000313" key="9">
    <source>
        <dbReference type="Proteomes" id="UP000319619"/>
    </source>
</evidence>
<accession>A0A532UYI4</accession>
<dbReference type="EMBL" id="NJBN01000006">
    <property type="protein sequence ID" value="TKJ40000.1"/>
    <property type="molecule type" value="Genomic_DNA"/>
</dbReference>
<dbReference type="GO" id="GO:0005524">
    <property type="term" value="F:ATP binding"/>
    <property type="evidence" value="ECO:0007669"/>
    <property type="project" value="UniProtKB-KW"/>
</dbReference>
<dbReference type="SUPFAM" id="SSF52540">
    <property type="entry name" value="P-loop containing nucleoside triphosphate hydrolases"/>
    <property type="match status" value="1"/>
</dbReference>
<dbReference type="PANTHER" id="PTHR13779:SF7">
    <property type="entry name" value="ATPASE WRNIP1"/>
    <property type="match status" value="1"/>
</dbReference>
<dbReference type="Gene3D" id="1.10.8.60">
    <property type="match status" value="1"/>
</dbReference>
<comment type="caution">
    <text evidence="8">The sequence shown here is derived from an EMBL/GenBank/DDBJ whole genome shotgun (WGS) entry which is preliminary data.</text>
</comment>
<evidence type="ECO:0000313" key="8">
    <source>
        <dbReference type="EMBL" id="TKJ40000.1"/>
    </source>
</evidence>
<evidence type="ECO:0000256" key="5">
    <source>
        <dbReference type="ARBA" id="ARBA00022741"/>
    </source>
</evidence>
<dbReference type="Gene3D" id="3.40.50.300">
    <property type="entry name" value="P-loop containing nucleotide triphosphate hydrolases"/>
    <property type="match status" value="1"/>
</dbReference>
<evidence type="ECO:0000256" key="2">
    <source>
        <dbReference type="ARBA" id="ARBA00008959"/>
    </source>
</evidence>
<dbReference type="PANTHER" id="PTHR13779">
    <property type="entry name" value="WERNER HELICASE-INTERACTING PROTEIN 1 FAMILY MEMBER"/>
    <property type="match status" value="1"/>
</dbReference>
<sequence length="450" mass="49821">MDLFADPNHITDNPRPLAERMRPQTLNRILGQQHLLGENGTLTRALSEKILPSSIFWGPPGTGKTTCARLLAEALETNFQTLSAVTSGVKELKLMLAQAKHHRQSGVQTLLFIDEIHRYNKAQQDALLHAVEDGTVTFVGATTENPSFEVVGPLLSRCLVLRFDPLSATELSLLLDRALSEDEELGELQLTLEERAKDRLCAHSGGDARRLLNALELAGHTTHPDSNGARTIKPEDVDQALEGRSYLYDKQGDAHYDTISAFIKSVRASDPDAAVYYLARMLEAGEDPKFIARRLVILASEDIGNASPMGLVIATSAFDAVHQIGMPEARIVLSQATTYLASCPKSNASYMAITEAMNDLKKMGPQPVPLKLRNPVTKLMKDEKYGDGYEYAHDHEGGFSGMECLPDALKDRIYYKPTDHGHEKGIKERLEGWWEKRRGKDTTSEYPKDS</sequence>
<name>A0A532UYI4_UNCL8</name>
<evidence type="ECO:0000259" key="7">
    <source>
        <dbReference type="SMART" id="SM00382"/>
    </source>
</evidence>
<reference evidence="8 9" key="1">
    <citation type="submission" date="2017-06" db="EMBL/GenBank/DDBJ databases">
        <title>Novel microbial phyla capable of carbon fixation and sulfur reduction in deep-sea sediments.</title>
        <authorList>
            <person name="Huang J."/>
            <person name="Baker B."/>
            <person name="Wang Y."/>
        </authorList>
    </citation>
    <scope>NUCLEOTIDE SEQUENCE [LARGE SCALE GENOMIC DNA]</scope>
    <source>
        <strain evidence="8">B3_LCP</strain>
    </source>
</reference>
<dbReference type="InterPro" id="IPR021886">
    <property type="entry name" value="MgsA_C"/>
</dbReference>
<dbReference type="GO" id="GO:0003677">
    <property type="term" value="F:DNA binding"/>
    <property type="evidence" value="ECO:0007669"/>
    <property type="project" value="InterPro"/>
</dbReference>
<dbReference type="InterPro" id="IPR008921">
    <property type="entry name" value="DNA_pol3_clamp-load_cplx_C"/>
</dbReference>
<evidence type="ECO:0000256" key="6">
    <source>
        <dbReference type="ARBA" id="ARBA00022840"/>
    </source>
</evidence>
<protein>
    <recommendedName>
        <fullName evidence="3">Replication-associated recombination protein A</fullName>
    </recommendedName>
</protein>
<dbReference type="Gene3D" id="1.20.272.10">
    <property type="match status" value="1"/>
</dbReference>
<dbReference type="InterPro" id="IPR027417">
    <property type="entry name" value="P-loop_NTPase"/>
</dbReference>
<dbReference type="FunFam" id="3.40.50.300:FF:000137">
    <property type="entry name" value="Replication-associated recombination protein A"/>
    <property type="match status" value="1"/>
</dbReference>
<gene>
    <name evidence="8" type="ORF">CEE37_09700</name>
</gene>
<keyword evidence="6" id="KW-0067">ATP-binding</keyword>
<dbReference type="InterPro" id="IPR003959">
    <property type="entry name" value="ATPase_AAA_core"/>
</dbReference>
<dbReference type="Pfam" id="PF12002">
    <property type="entry name" value="MgsA_C"/>
    <property type="match status" value="1"/>
</dbReference>
<dbReference type="GO" id="GO:0006261">
    <property type="term" value="P:DNA-templated DNA replication"/>
    <property type="evidence" value="ECO:0007669"/>
    <property type="project" value="TreeGrafter"/>
</dbReference>
<dbReference type="InterPro" id="IPR032423">
    <property type="entry name" value="AAA_assoc_2"/>
</dbReference>
<feature type="domain" description="AAA+ ATPase" evidence="7">
    <location>
        <begin position="50"/>
        <end position="173"/>
    </location>
</feature>
<dbReference type="GO" id="GO:0016887">
    <property type="term" value="F:ATP hydrolysis activity"/>
    <property type="evidence" value="ECO:0007669"/>
    <property type="project" value="InterPro"/>
</dbReference>
<dbReference type="AlphaFoldDB" id="A0A532UYI4"/>
<evidence type="ECO:0000256" key="4">
    <source>
        <dbReference type="ARBA" id="ARBA00022705"/>
    </source>
</evidence>
<dbReference type="GO" id="GO:0000731">
    <property type="term" value="P:DNA synthesis involved in DNA repair"/>
    <property type="evidence" value="ECO:0007669"/>
    <property type="project" value="TreeGrafter"/>
</dbReference>
<keyword evidence="4" id="KW-0235">DNA replication</keyword>
<dbReference type="FunFam" id="1.20.272.10:FF:000001">
    <property type="entry name" value="Putative AAA family ATPase"/>
    <property type="match status" value="1"/>
</dbReference>
<dbReference type="SMART" id="SM00382">
    <property type="entry name" value="AAA"/>
    <property type="match status" value="1"/>
</dbReference>
<dbReference type="GO" id="GO:0017116">
    <property type="term" value="F:single-stranded DNA helicase activity"/>
    <property type="evidence" value="ECO:0007669"/>
    <property type="project" value="TreeGrafter"/>
</dbReference>
<comment type="function">
    <text evidence="1">DNA-dependent ATPase that plays important roles in cellular responses to stalled DNA replication processes.</text>
</comment>
<dbReference type="SUPFAM" id="SSF48019">
    <property type="entry name" value="post-AAA+ oligomerization domain-like"/>
    <property type="match status" value="1"/>
</dbReference>
<dbReference type="CDD" id="cd18139">
    <property type="entry name" value="HLD_clamp_RarA"/>
    <property type="match status" value="1"/>
</dbReference>
<evidence type="ECO:0000256" key="1">
    <source>
        <dbReference type="ARBA" id="ARBA00002393"/>
    </source>
</evidence>
<comment type="similarity">
    <text evidence="2">Belongs to the AAA ATPase family. RarA/MGS1/WRNIP1 subfamily.</text>
</comment>
<dbReference type="Pfam" id="PF00004">
    <property type="entry name" value="AAA"/>
    <property type="match status" value="1"/>
</dbReference>
<dbReference type="Proteomes" id="UP000319619">
    <property type="component" value="Unassembled WGS sequence"/>
</dbReference>
<dbReference type="GO" id="GO:0008047">
    <property type="term" value="F:enzyme activator activity"/>
    <property type="evidence" value="ECO:0007669"/>
    <property type="project" value="TreeGrafter"/>
</dbReference>
<dbReference type="InterPro" id="IPR051314">
    <property type="entry name" value="AAA_ATPase_RarA/MGS1/WRNIP1"/>
</dbReference>
<organism evidence="8 9">
    <name type="scientific">candidate division LCP-89 bacterium B3_LCP</name>
    <dbReference type="NCBI Taxonomy" id="2012998"/>
    <lineage>
        <taxon>Bacteria</taxon>
        <taxon>Pseudomonadati</taxon>
        <taxon>Bacteria division LCP-89</taxon>
    </lineage>
</organism>
<dbReference type="InterPro" id="IPR003593">
    <property type="entry name" value="AAA+_ATPase"/>
</dbReference>
<proteinExistence type="inferred from homology"/>
<evidence type="ECO:0000256" key="3">
    <source>
        <dbReference type="ARBA" id="ARBA00020776"/>
    </source>
</evidence>
<keyword evidence="5" id="KW-0547">Nucleotide-binding</keyword>
<dbReference type="Pfam" id="PF16193">
    <property type="entry name" value="AAA_assoc_2"/>
    <property type="match status" value="1"/>
</dbReference>